<protein>
    <submittedName>
        <fullName evidence="1">Uncharacterized protein</fullName>
    </submittedName>
</protein>
<reference evidence="1 2" key="1">
    <citation type="submission" date="2024-03" db="EMBL/GenBank/DDBJ databases">
        <title>Pseudoalteromonas qingdaonensis sp. nov., isolated from the intestines of marine benthic organisms.</title>
        <authorList>
            <person name="Lin X."/>
            <person name="Fang S."/>
            <person name="Hu X."/>
        </authorList>
    </citation>
    <scope>NUCLEOTIDE SEQUENCE [LARGE SCALE GENOMIC DNA]</scope>
    <source>
        <strain evidence="1 2">YIC-827</strain>
    </source>
</reference>
<dbReference type="RefSeq" id="WP_342677737.1">
    <property type="nucleotide sequence ID" value="NZ_JBCGCU010000006.1"/>
</dbReference>
<name>A0ABU9MVE1_9GAMM</name>
<sequence>MRLSYYQGTDLKSHLVKIKVPEEGVQFYRVQIRVTALAPDVPVLKQ</sequence>
<gene>
    <name evidence="1" type="ORF">WCN91_07360</name>
</gene>
<dbReference type="Proteomes" id="UP001447008">
    <property type="component" value="Unassembled WGS sequence"/>
</dbReference>
<organism evidence="1 2">
    <name type="scientific">Pseudoalteromonas qingdaonensis</name>
    <dbReference type="NCBI Taxonomy" id="3131913"/>
    <lineage>
        <taxon>Bacteria</taxon>
        <taxon>Pseudomonadati</taxon>
        <taxon>Pseudomonadota</taxon>
        <taxon>Gammaproteobacteria</taxon>
        <taxon>Alteromonadales</taxon>
        <taxon>Pseudoalteromonadaceae</taxon>
        <taxon>Pseudoalteromonas</taxon>
    </lineage>
</organism>
<dbReference type="EMBL" id="JBCGCU010000006">
    <property type="protein sequence ID" value="MEM0515247.1"/>
    <property type="molecule type" value="Genomic_DNA"/>
</dbReference>
<evidence type="ECO:0000313" key="1">
    <source>
        <dbReference type="EMBL" id="MEM0515247.1"/>
    </source>
</evidence>
<evidence type="ECO:0000313" key="2">
    <source>
        <dbReference type="Proteomes" id="UP001447008"/>
    </source>
</evidence>
<accession>A0ABU9MVE1</accession>
<comment type="caution">
    <text evidence="1">The sequence shown here is derived from an EMBL/GenBank/DDBJ whole genome shotgun (WGS) entry which is preliminary data.</text>
</comment>
<keyword evidence="2" id="KW-1185">Reference proteome</keyword>
<proteinExistence type="predicted"/>